<dbReference type="EMBL" id="ML996091">
    <property type="protein sequence ID" value="KAF2149696.1"/>
    <property type="molecule type" value="Genomic_DNA"/>
</dbReference>
<dbReference type="GO" id="GO:0008171">
    <property type="term" value="F:O-methyltransferase activity"/>
    <property type="evidence" value="ECO:0007669"/>
    <property type="project" value="InterPro"/>
</dbReference>
<accession>A0A9P4MJD7</accession>
<evidence type="ECO:0000256" key="3">
    <source>
        <dbReference type="ARBA" id="ARBA00022691"/>
    </source>
</evidence>
<dbReference type="OrthoDB" id="2410195at2759"/>
<sequence>MAPTKSVQFVPPLQVLSQQVSDAAQVISHYCENAKVPHPSLDSLDFPADTPKFVLEAQAVIQSTAIKLQQIAVGPGDFIAGLAIPYQTLVSIQWLCRFKIMFHVPRDCSMPYTAVAQSAGVPIAQLKSISRMAMLTNFFAEPVPGELANSPLSLRFVDDPSLLEWLLYIAEIGSPTAGRMVEATERWGVTSHKAQTAANLFFKTEKPLFDYFATRPDLSQKFAGYMKNASRSPATSPDHVLRGFDWASLGKGTVVDIGGSKCHITLALAGAFPELRFVVQDLPAAIAAGRTLLKDRPSEMTSRITLQDYDFFRPQPVIGADVYLFRTIFHDWADHDAIRILNNQVSAMAENPQSRLLIVDIVLPEPGSVDLKEESLLRVQDLKMMQTFNSYERELSDWMRLLDEANDLNQLGGRFGLKGVSRPFGSLLSVLEIVLEI</sequence>
<dbReference type="InterPro" id="IPR016461">
    <property type="entry name" value="COMT-like"/>
</dbReference>
<reference evidence="5" key="1">
    <citation type="journal article" date="2020" name="Stud. Mycol.">
        <title>101 Dothideomycetes genomes: a test case for predicting lifestyles and emergence of pathogens.</title>
        <authorList>
            <person name="Haridas S."/>
            <person name="Albert R."/>
            <person name="Binder M."/>
            <person name="Bloem J."/>
            <person name="Labutti K."/>
            <person name="Salamov A."/>
            <person name="Andreopoulos B."/>
            <person name="Baker S."/>
            <person name="Barry K."/>
            <person name="Bills G."/>
            <person name="Bluhm B."/>
            <person name="Cannon C."/>
            <person name="Castanera R."/>
            <person name="Culley D."/>
            <person name="Daum C."/>
            <person name="Ezra D."/>
            <person name="Gonzalez J."/>
            <person name="Henrissat B."/>
            <person name="Kuo A."/>
            <person name="Liang C."/>
            <person name="Lipzen A."/>
            <person name="Lutzoni F."/>
            <person name="Magnuson J."/>
            <person name="Mondo S."/>
            <person name="Nolan M."/>
            <person name="Ohm R."/>
            <person name="Pangilinan J."/>
            <person name="Park H.-J."/>
            <person name="Ramirez L."/>
            <person name="Alfaro M."/>
            <person name="Sun H."/>
            <person name="Tritt A."/>
            <person name="Yoshinaga Y."/>
            <person name="Zwiers L.-H."/>
            <person name="Turgeon B."/>
            <person name="Goodwin S."/>
            <person name="Spatafora J."/>
            <person name="Crous P."/>
            <person name="Grigoriev I."/>
        </authorList>
    </citation>
    <scope>NUCLEOTIDE SEQUENCE</scope>
    <source>
        <strain evidence="5">CBS 260.36</strain>
    </source>
</reference>
<dbReference type="PROSITE" id="PS51683">
    <property type="entry name" value="SAM_OMT_II"/>
    <property type="match status" value="1"/>
</dbReference>
<protein>
    <submittedName>
        <fullName evidence="5">S-adenosyl-L-methionine-dependent methyltransferase</fullName>
    </submittedName>
</protein>
<keyword evidence="1 5" id="KW-0489">Methyltransferase</keyword>
<dbReference type="PANTHER" id="PTHR43712">
    <property type="entry name" value="PUTATIVE (AFU_ORTHOLOGUE AFUA_4G14580)-RELATED"/>
    <property type="match status" value="1"/>
</dbReference>
<organism evidence="5 6">
    <name type="scientific">Myriangium duriaei CBS 260.36</name>
    <dbReference type="NCBI Taxonomy" id="1168546"/>
    <lineage>
        <taxon>Eukaryota</taxon>
        <taxon>Fungi</taxon>
        <taxon>Dikarya</taxon>
        <taxon>Ascomycota</taxon>
        <taxon>Pezizomycotina</taxon>
        <taxon>Dothideomycetes</taxon>
        <taxon>Dothideomycetidae</taxon>
        <taxon>Myriangiales</taxon>
        <taxon>Myriangiaceae</taxon>
        <taxon>Myriangium</taxon>
    </lineage>
</organism>
<dbReference type="Gene3D" id="3.40.50.150">
    <property type="entry name" value="Vaccinia Virus protein VP39"/>
    <property type="match status" value="1"/>
</dbReference>
<dbReference type="SUPFAM" id="SSF53335">
    <property type="entry name" value="S-adenosyl-L-methionine-dependent methyltransferases"/>
    <property type="match status" value="1"/>
</dbReference>
<feature type="domain" description="O-methyltransferase C-terminal" evidence="4">
    <location>
        <begin position="207"/>
        <end position="405"/>
    </location>
</feature>
<dbReference type="Pfam" id="PF00891">
    <property type="entry name" value="Methyltransf_2"/>
    <property type="match status" value="1"/>
</dbReference>
<keyword evidence="6" id="KW-1185">Reference proteome</keyword>
<dbReference type="PANTHER" id="PTHR43712:SF19">
    <property type="entry name" value="DUAL O-METHYLTRANSFERASE_FAD-DEPENDENT MONOOXYGENASE ELCB"/>
    <property type="match status" value="1"/>
</dbReference>
<keyword evidence="3" id="KW-0949">S-adenosyl-L-methionine</keyword>
<evidence type="ECO:0000313" key="6">
    <source>
        <dbReference type="Proteomes" id="UP000799439"/>
    </source>
</evidence>
<comment type="caution">
    <text evidence="5">The sequence shown here is derived from an EMBL/GenBank/DDBJ whole genome shotgun (WGS) entry which is preliminary data.</text>
</comment>
<gene>
    <name evidence="5" type="ORF">K461DRAFT_324140</name>
</gene>
<name>A0A9P4MJD7_9PEZI</name>
<dbReference type="GO" id="GO:0032259">
    <property type="term" value="P:methylation"/>
    <property type="evidence" value="ECO:0007669"/>
    <property type="project" value="UniProtKB-KW"/>
</dbReference>
<evidence type="ECO:0000256" key="1">
    <source>
        <dbReference type="ARBA" id="ARBA00022603"/>
    </source>
</evidence>
<keyword evidence="2" id="KW-0808">Transferase</keyword>
<evidence type="ECO:0000259" key="4">
    <source>
        <dbReference type="Pfam" id="PF00891"/>
    </source>
</evidence>
<dbReference type="InterPro" id="IPR001077">
    <property type="entry name" value="COMT_C"/>
</dbReference>
<dbReference type="InterPro" id="IPR029063">
    <property type="entry name" value="SAM-dependent_MTases_sf"/>
</dbReference>
<dbReference type="Proteomes" id="UP000799439">
    <property type="component" value="Unassembled WGS sequence"/>
</dbReference>
<dbReference type="AlphaFoldDB" id="A0A9P4MJD7"/>
<evidence type="ECO:0000313" key="5">
    <source>
        <dbReference type="EMBL" id="KAF2149696.1"/>
    </source>
</evidence>
<evidence type="ECO:0000256" key="2">
    <source>
        <dbReference type="ARBA" id="ARBA00022679"/>
    </source>
</evidence>
<proteinExistence type="predicted"/>